<dbReference type="SUPFAM" id="SSF54534">
    <property type="entry name" value="FKBP-like"/>
    <property type="match status" value="2"/>
</dbReference>
<evidence type="ECO:0000256" key="2">
    <source>
        <dbReference type="ARBA" id="ARBA00006577"/>
    </source>
</evidence>
<dbReference type="PROSITE" id="PS51257">
    <property type="entry name" value="PROKAR_LIPOPROTEIN"/>
    <property type="match status" value="1"/>
</dbReference>
<keyword evidence="11" id="KW-1185">Reference proteome</keyword>
<organism evidence="10 11">
    <name type="scientific">Microlunatus ginsengisoli</name>
    <dbReference type="NCBI Taxonomy" id="363863"/>
    <lineage>
        <taxon>Bacteria</taxon>
        <taxon>Bacillati</taxon>
        <taxon>Actinomycetota</taxon>
        <taxon>Actinomycetes</taxon>
        <taxon>Propionibacteriales</taxon>
        <taxon>Propionibacteriaceae</taxon>
        <taxon>Microlunatus</taxon>
    </lineage>
</organism>
<dbReference type="Proteomes" id="UP001501490">
    <property type="component" value="Unassembled WGS sequence"/>
</dbReference>
<dbReference type="EC" id="5.2.1.8" evidence="3 6"/>
<dbReference type="GO" id="GO:0016853">
    <property type="term" value="F:isomerase activity"/>
    <property type="evidence" value="ECO:0007669"/>
    <property type="project" value="UniProtKB-KW"/>
</dbReference>
<evidence type="ECO:0000259" key="9">
    <source>
        <dbReference type="PROSITE" id="PS50059"/>
    </source>
</evidence>
<comment type="similarity">
    <text evidence="2">Belongs to the FKBP-type PPIase family.</text>
</comment>
<dbReference type="Pfam" id="PF00254">
    <property type="entry name" value="FKBP_C"/>
    <property type="match status" value="2"/>
</dbReference>
<evidence type="ECO:0000256" key="1">
    <source>
        <dbReference type="ARBA" id="ARBA00000971"/>
    </source>
</evidence>
<feature type="chain" id="PRO_5047161634" description="peptidylprolyl isomerase" evidence="8">
    <location>
        <begin position="22"/>
        <end position="337"/>
    </location>
</feature>
<dbReference type="EMBL" id="BAABAB010000002">
    <property type="protein sequence ID" value="GAA3603080.1"/>
    <property type="molecule type" value="Genomic_DNA"/>
</dbReference>
<dbReference type="InterPro" id="IPR001179">
    <property type="entry name" value="PPIase_FKBP_dom"/>
</dbReference>
<proteinExistence type="inferred from homology"/>
<evidence type="ECO:0000256" key="5">
    <source>
        <dbReference type="ARBA" id="ARBA00023235"/>
    </source>
</evidence>
<evidence type="ECO:0000313" key="11">
    <source>
        <dbReference type="Proteomes" id="UP001501490"/>
    </source>
</evidence>
<evidence type="ECO:0000256" key="4">
    <source>
        <dbReference type="ARBA" id="ARBA00023110"/>
    </source>
</evidence>
<dbReference type="PROSITE" id="PS50059">
    <property type="entry name" value="FKBP_PPIASE"/>
    <property type="match status" value="2"/>
</dbReference>
<feature type="domain" description="PPIase FKBP-type" evidence="9">
    <location>
        <begin position="248"/>
        <end position="334"/>
    </location>
</feature>
<feature type="region of interest" description="Disordered" evidence="7">
    <location>
        <begin position="197"/>
        <end position="222"/>
    </location>
</feature>
<accession>A0ABP6ZA73</accession>
<evidence type="ECO:0000256" key="8">
    <source>
        <dbReference type="SAM" id="SignalP"/>
    </source>
</evidence>
<gene>
    <name evidence="10" type="ORF">GCM10022236_01030</name>
</gene>
<protein>
    <recommendedName>
        <fullName evidence="3 6">peptidylprolyl isomerase</fullName>
        <ecNumber evidence="3 6">5.2.1.8</ecNumber>
    </recommendedName>
</protein>
<keyword evidence="8" id="KW-0732">Signal</keyword>
<feature type="compositionally biased region" description="Low complexity" evidence="7">
    <location>
        <begin position="33"/>
        <end position="56"/>
    </location>
</feature>
<keyword evidence="4 6" id="KW-0697">Rotamase</keyword>
<feature type="signal peptide" evidence="8">
    <location>
        <begin position="1"/>
        <end position="21"/>
    </location>
</feature>
<reference evidence="11" key="1">
    <citation type="journal article" date="2019" name="Int. J. Syst. Evol. Microbiol.">
        <title>The Global Catalogue of Microorganisms (GCM) 10K type strain sequencing project: providing services to taxonomists for standard genome sequencing and annotation.</title>
        <authorList>
            <consortium name="The Broad Institute Genomics Platform"/>
            <consortium name="The Broad Institute Genome Sequencing Center for Infectious Disease"/>
            <person name="Wu L."/>
            <person name="Ma J."/>
        </authorList>
    </citation>
    <scope>NUCLEOTIDE SEQUENCE [LARGE SCALE GENOMIC DNA]</scope>
    <source>
        <strain evidence="11">JCM 16929</strain>
    </source>
</reference>
<sequence length="337" mass="34272">MPAFTRALAVAGLTCSVLALAACGGGDSTSGQSASPTAAPSSAAASPSASASPSSTVKASDNLSAIKVSGDYGKAPKVSFKAPFAIDKTRTEVLKPSNGPVATASSMVSVNYYGVNGRTGKVFDQSYERGAPVAFSLAQVVPGFQKGLNGQHQGSRVLIAMPGSDGYDSSGGNAQAGINVGDTLIFVVDIEQVQLSGPSGSAVKPKDGLPTVTDTKGVPTVTVPKTAAPKTLQVQPLIKGSGPKVGETDAVTINYLWQTWDGRQLETTYGQQPASLDMSKALSGLKKGLVGQTVGSRVLVVVPPGSDGYPDGNAKPKVEKTDTLVFVVDILFSQPAQ</sequence>
<dbReference type="PANTHER" id="PTHR43811">
    <property type="entry name" value="FKBP-TYPE PEPTIDYL-PROLYL CIS-TRANS ISOMERASE FKPA"/>
    <property type="match status" value="1"/>
</dbReference>
<evidence type="ECO:0000256" key="7">
    <source>
        <dbReference type="SAM" id="MobiDB-lite"/>
    </source>
</evidence>
<name>A0ABP6ZA73_9ACTN</name>
<feature type="compositionally biased region" description="Low complexity" evidence="7">
    <location>
        <begin position="210"/>
        <end position="222"/>
    </location>
</feature>
<keyword evidence="5 6" id="KW-0413">Isomerase</keyword>
<dbReference type="RefSeq" id="WP_344801111.1">
    <property type="nucleotide sequence ID" value="NZ_BAABAB010000002.1"/>
</dbReference>
<evidence type="ECO:0000256" key="6">
    <source>
        <dbReference type="PROSITE-ProRule" id="PRU00277"/>
    </source>
</evidence>
<evidence type="ECO:0000313" key="10">
    <source>
        <dbReference type="EMBL" id="GAA3603080.1"/>
    </source>
</evidence>
<comment type="caution">
    <text evidence="10">The sequence shown here is derived from an EMBL/GenBank/DDBJ whole genome shotgun (WGS) entry which is preliminary data.</text>
</comment>
<feature type="region of interest" description="Disordered" evidence="7">
    <location>
        <begin position="29"/>
        <end position="57"/>
    </location>
</feature>
<dbReference type="Gene3D" id="3.10.50.40">
    <property type="match status" value="2"/>
</dbReference>
<feature type="domain" description="PPIase FKBP-type" evidence="9">
    <location>
        <begin position="105"/>
        <end position="194"/>
    </location>
</feature>
<dbReference type="InterPro" id="IPR046357">
    <property type="entry name" value="PPIase_dom_sf"/>
</dbReference>
<dbReference type="PANTHER" id="PTHR43811:SF19">
    <property type="entry name" value="39 KDA FK506-BINDING NUCLEAR PROTEIN"/>
    <property type="match status" value="1"/>
</dbReference>
<evidence type="ECO:0000256" key="3">
    <source>
        <dbReference type="ARBA" id="ARBA00013194"/>
    </source>
</evidence>
<comment type="catalytic activity">
    <reaction evidence="1 6">
        <text>[protein]-peptidylproline (omega=180) = [protein]-peptidylproline (omega=0)</text>
        <dbReference type="Rhea" id="RHEA:16237"/>
        <dbReference type="Rhea" id="RHEA-COMP:10747"/>
        <dbReference type="Rhea" id="RHEA-COMP:10748"/>
        <dbReference type="ChEBI" id="CHEBI:83833"/>
        <dbReference type="ChEBI" id="CHEBI:83834"/>
        <dbReference type="EC" id="5.2.1.8"/>
    </reaction>
</comment>